<feature type="compositionally biased region" description="Basic and acidic residues" evidence="1">
    <location>
        <begin position="246"/>
        <end position="262"/>
    </location>
</feature>
<reference evidence="2" key="1">
    <citation type="submission" date="2024-02" db="EMBL/GenBank/DDBJ databases">
        <authorList>
            <consortium name="ELIXIR-Norway"/>
            <consortium name="Elixir Norway"/>
        </authorList>
    </citation>
    <scope>NUCLEOTIDE SEQUENCE</scope>
</reference>
<dbReference type="EMBL" id="OZ019894">
    <property type="protein sequence ID" value="CAK9213993.1"/>
    <property type="molecule type" value="Genomic_DNA"/>
</dbReference>
<organism evidence="2 3">
    <name type="scientific">Sphagnum troendelagicum</name>
    <dbReference type="NCBI Taxonomy" id="128251"/>
    <lineage>
        <taxon>Eukaryota</taxon>
        <taxon>Viridiplantae</taxon>
        <taxon>Streptophyta</taxon>
        <taxon>Embryophyta</taxon>
        <taxon>Bryophyta</taxon>
        <taxon>Sphagnophytina</taxon>
        <taxon>Sphagnopsida</taxon>
        <taxon>Sphagnales</taxon>
        <taxon>Sphagnaceae</taxon>
        <taxon>Sphagnum</taxon>
    </lineage>
</organism>
<keyword evidence="3" id="KW-1185">Reference proteome</keyword>
<evidence type="ECO:0000256" key="1">
    <source>
        <dbReference type="SAM" id="MobiDB-lite"/>
    </source>
</evidence>
<gene>
    <name evidence="2" type="ORF">CSSPTR1EN2_LOCUS12009</name>
</gene>
<protein>
    <submittedName>
        <fullName evidence="2">Uncharacterized protein</fullName>
    </submittedName>
</protein>
<feature type="region of interest" description="Disordered" evidence="1">
    <location>
        <begin position="224"/>
        <end position="262"/>
    </location>
</feature>
<evidence type="ECO:0000313" key="3">
    <source>
        <dbReference type="Proteomes" id="UP001497512"/>
    </source>
</evidence>
<sequence length="262" mass="29662">MVDSAGTRRIRSWRGGGLDQQQHERFINIIEENVAIKAQVAVVQDLSHLDVSTSTRKLNTHHIEQQSITTQLQQLKDLANHHAIPGANHPKLHSTSSSSYSLSFKKEAARGWRTFIHRSKSRRQPSHDIILHQPGQVLGPPHNITALNQKFNMLETHVITTSNLLLEFITEIWKSAMWNIMVRDHHHHHKTRPSSSQPAVVVTAQRQVVRVRRKLLSIKGIEDSNSSTKFSHASSSSSSSSSSSHDFFDDYRDPETHPPKSN</sequence>
<name>A0ABP0U6E1_9BRYO</name>
<proteinExistence type="predicted"/>
<feature type="compositionally biased region" description="Low complexity" evidence="1">
    <location>
        <begin position="224"/>
        <end position="244"/>
    </location>
</feature>
<evidence type="ECO:0000313" key="2">
    <source>
        <dbReference type="EMBL" id="CAK9213993.1"/>
    </source>
</evidence>
<accession>A0ABP0U6E1</accession>
<dbReference type="Proteomes" id="UP001497512">
    <property type="component" value="Chromosome 2"/>
</dbReference>